<dbReference type="eggNOG" id="COG1376">
    <property type="taxonomic scope" value="Bacteria"/>
</dbReference>
<evidence type="ECO:0000259" key="9">
    <source>
        <dbReference type="PROSITE" id="PS52029"/>
    </source>
</evidence>
<reference evidence="10 11" key="1">
    <citation type="submission" date="2007-06" db="EMBL/GenBank/DDBJ databases">
        <authorList>
            <person name="Shimkets L."/>
            <person name="Ferriera S."/>
            <person name="Johnson J."/>
            <person name="Kravitz S."/>
            <person name="Beeson K."/>
            <person name="Sutton G."/>
            <person name="Rogers Y.-H."/>
            <person name="Friedman R."/>
            <person name="Frazier M."/>
            <person name="Venter J.C."/>
        </authorList>
    </citation>
    <scope>NUCLEOTIDE SEQUENCE [LARGE SCALE GENOMIC DNA]</scope>
    <source>
        <strain evidence="10 11">SIR-1</strain>
    </source>
</reference>
<keyword evidence="4 7" id="KW-0133">Cell shape</keyword>
<organism evidence="10 11">
    <name type="scientific">Plesiocystis pacifica SIR-1</name>
    <dbReference type="NCBI Taxonomy" id="391625"/>
    <lineage>
        <taxon>Bacteria</taxon>
        <taxon>Pseudomonadati</taxon>
        <taxon>Myxococcota</taxon>
        <taxon>Polyangia</taxon>
        <taxon>Nannocystales</taxon>
        <taxon>Nannocystaceae</taxon>
        <taxon>Plesiocystis</taxon>
    </lineage>
</organism>
<sequence>MSVQALLLAHTLRALTGLEPDPTQVPGQLPAQAQTGTEAEVRAEVVLSDTEVEYVEATWSETVIRGRPWVPHKRVATVSEGTRLVVRGVVESRDDQGCKGKPWYAVYPFGYVCSQHVRETKKAPAPGTAMALGEGKRLPFTYAYVRADGVPLYAGYADIDAGIPTRPLTKGMSVVVARSLEYDGYEWIQTRDGAFIPKSGIRYGGQGSAFAGVEFSGDGSYHGPSFAWTHGVKGTRVRTAPSPKAEIVQTLPLRTRVPLLERADSQDGGGEVFWRVGEGQWIDASVLNEVHLIEPPADVLAGWRSEHVGNDQWVDVDLGEQVLVAYRGHQAMFATMISSGRSHATPRGNYPMWAKVASTTMANQAYEDKPYMVQGVPWVVLFQGHNALHGAYWHDKFGNKKSHGCVNLAPLDARWVFEWLGPSLPVGWTGYLPSDLQRSPVVHVRDSSKATEFVQERPIGPPDREAEKARAEEAEARRAAAAVDAPVLDPSDRYDPSFVPGGRVSDTLDVGGQAQGDGESGARLEAREDVDLLPG</sequence>
<evidence type="ECO:0000256" key="2">
    <source>
        <dbReference type="ARBA" id="ARBA00005992"/>
    </source>
</evidence>
<dbReference type="SUPFAM" id="SSF141523">
    <property type="entry name" value="L,D-transpeptidase catalytic domain-like"/>
    <property type="match status" value="1"/>
</dbReference>
<dbReference type="GO" id="GO:0071555">
    <property type="term" value="P:cell wall organization"/>
    <property type="evidence" value="ECO:0007669"/>
    <property type="project" value="UniProtKB-UniRule"/>
</dbReference>
<evidence type="ECO:0000313" key="10">
    <source>
        <dbReference type="EMBL" id="EDM79063.1"/>
    </source>
</evidence>
<dbReference type="AlphaFoldDB" id="A6G4X1"/>
<evidence type="ECO:0000256" key="3">
    <source>
        <dbReference type="ARBA" id="ARBA00022679"/>
    </source>
</evidence>
<dbReference type="InterPro" id="IPR005490">
    <property type="entry name" value="LD_TPept_cat_dom"/>
</dbReference>
<keyword evidence="3" id="KW-0808">Transferase</keyword>
<dbReference type="EMBL" id="ABCS01000023">
    <property type="protein sequence ID" value="EDM79063.1"/>
    <property type="molecule type" value="Genomic_DNA"/>
</dbReference>
<feature type="compositionally biased region" description="Basic and acidic residues" evidence="8">
    <location>
        <begin position="462"/>
        <end position="478"/>
    </location>
</feature>
<evidence type="ECO:0000256" key="1">
    <source>
        <dbReference type="ARBA" id="ARBA00004752"/>
    </source>
</evidence>
<dbReference type="InterPro" id="IPR050979">
    <property type="entry name" value="LD-transpeptidase"/>
</dbReference>
<evidence type="ECO:0000256" key="8">
    <source>
        <dbReference type="SAM" id="MobiDB-lite"/>
    </source>
</evidence>
<evidence type="ECO:0000256" key="6">
    <source>
        <dbReference type="ARBA" id="ARBA00023316"/>
    </source>
</evidence>
<feature type="active site" description="Proton donor/acceptor" evidence="7">
    <location>
        <position position="389"/>
    </location>
</feature>
<dbReference type="UniPathway" id="UPA00219"/>
<evidence type="ECO:0000256" key="4">
    <source>
        <dbReference type="ARBA" id="ARBA00022960"/>
    </source>
</evidence>
<evidence type="ECO:0000256" key="7">
    <source>
        <dbReference type="PROSITE-ProRule" id="PRU01373"/>
    </source>
</evidence>
<dbReference type="Proteomes" id="UP000005801">
    <property type="component" value="Unassembled WGS sequence"/>
</dbReference>
<dbReference type="RefSeq" id="WP_006971770.1">
    <property type="nucleotide sequence ID" value="NZ_ABCS01000023.1"/>
</dbReference>
<dbReference type="STRING" id="391625.PPSIR1_10685"/>
<comment type="caution">
    <text evidence="10">The sequence shown here is derived from an EMBL/GenBank/DDBJ whole genome shotgun (WGS) entry which is preliminary data.</text>
</comment>
<proteinExistence type="inferred from homology"/>
<comment type="similarity">
    <text evidence="2">Belongs to the YkuD family.</text>
</comment>
<protein>
    <submittedName>
        <fullName evidence="10">ErfK/YbiS/YcfS/YnhG family protein</fullName>
    </submittedName>
</protein>
<dbReference type="InterPro" id="IPR038063">
    <property type="entry name" value="Transpep_catalytic_dom"/>
</dbReference>
<feature type="active site" description="Nucleophile" evidence="7">
    <location>
        <position position="405"/>
    </location>
</feature>
<dbReference type="PROSITE" id="PS52029">
    <property type="entry name" value="LD_TPASE"/>
    <property type="match status" value="1"/>
</dbReference>
<feature type="compositionally biased region" description="Basic and acidic residues" evidence="8">
    <location>
        <begin position="520"/>
        <end position="535"/>
    </location>
</feature>
<dbReference type="Gene3D" id="2.40.440.10">
    <property type="entry name" value="L,D-transpeptidase catalytic domain-like"/>
    <property type="match status" value="1"/>
</dbReference>
<dbReference type="CDD" id="cd16913">
    <property type="entry name" value="YkuD_like"/>
    <property type="match status" value="1"/>
</dbReference>
<comment type="pathway">
    <text evidence="1 7">Cell wall biogenesis; peptidoglycan biosynthesis.</text>
</comment>
<keyword evidence="6 7" id="KW-0961">Cell wall biogenesis/degradation</keyword>
<dbReference type="PANTHER" id="PTHR30582:SF2">
    <property type="entry name" value="L,D-TRANSPEPTIDASE YCIB-RELATED"/>
    <property type="match status" value="1"/>
</dbReference>
<feature type="region of interest" description="Disordered" evidence="8">
    <location>
        <begin position="447"/>
        <end position="535"/>
    </location>
</feature>
<gene>
    <name evidence="10" type="ORF">PPSIR1_10685</name>
</gene>
<feature type="domain" description="L,D-TPase catalytic" evidence="9">
    <location>
        <begin position="312"/>
        <end position="429"/>
    </location>
</feature>
<dbReference type="GO" id="GO:0071972">
    <property type="term" value="F:peptidoglycan L,D-transpeptidase activity"/>
    <property type="evidence" value="ECO:0007669"/>
    <property type="project" value="TreeGrafter"/>
</dbReference>
<keyword evidence="11" id="KW-1185">Reference proteome</keyword>
<dbReference type="GO" id="GO:0008360">
    <property type="term" value="P:regulation of cell shape"/>
    <property type="evidence" value="ECO:0007669"/>
    <property type="project" value="UniProtKB-UniRule"/>
</dbReference>
<dbReference type="GO" id="GO:0016740">
    <property type="term" value="F:transferase activity"/>
    <property type="evidence" value="ECO:0007669"/>
    <property type="project" value="UniProtKB-KW"/>
</dbReference>
<dbReference type="GO" id="GO:0005576">
    <property type="term" value="C:extracellular region"/>
    <property type="evidence" value="ECO:0007669"/>
    <property type="project" value="TreeGrafter"/>
</dbReference>
<dbReference type="PANTHER" id="PTHR30582">
    <property type="entry name" value="L,D-TRANSPEPTIDASE"/>
    <property type="match status" value="1"/>
</dbReference>
<dbReference type="GO" id="GO:0018104">
    <property type="term" value="P:peptidoglycan-protein cross-linking"/>
    <property type="evidence" value="ECO:0007669"/>
    <property type="project" value="TreeGrafter"/>
</dbReference>
<name>A6G4X1_9BACT</name>
<evidence type="ECO:0000313" key="11">
    <source>
        <dbReference type="Proteomes" id="UP000005801"/>
    </source>
</evidence>
<dbReference type="Pfam" id="PF03734">
    <property type="entry name" value="YkuD"/>
    <property type="match status" value="1"/>
</dbReference>
<accession>A6G4X1</accession>
<evidence type="ECO:0000256" key="5">
    <source>
        <dbReference type="ARBA" id="ARBA00022984"/>
    </source>
</evidence>
<keyword evidence="5 7" id="KW-0573">Peptidoglycan synthesis</keyword>